<evidence type="ECO:0000313" key="1">
    <source>
        <dbReference type="EMBL" id="TRM59830.1"/>
    </source>
</evidence>
<sequence length="149" mass="15926">MSNSQNQAIQLLASPLPALSAVTHTLPPPAGPARAIGSRHAARARRRNACAAATARLRTGSRSQLALAPTGPVCAPEPARCRCHTPCLAVRSCNWAHAHTQPAQTAPTCARTPPIHSIMHVPARQPAHRVCIAYAPRCVSRMRAHPWQQ</sequence>
<dbReference type="Proteomes" id="UP000320762">
    <property type="component" value="Unassembled WGS sequence"/>
</dbReference>
<accession>A0A550C4X9</accession>
<organism evidence="1 2">
    <name type="scientific">Schizophyllum amplum</name>
    <dbReference type="NCBI Taxonomy" id="97359"/>
    <lineage>
        <taxon>Eukaryota</taxon>
        <taxon>Fungi</taxon>
        <taxon>Dikarya</taxon>
        <taxon>Basidiomycota</taxon>
        <taxon>Agaricomycotina</taxon>
        <taxon>Agaricomycetes</taxon>
        <taxon>Agaricomycetidae</taxon>
        <taxon>Agaricales</taxon>
        <taxon>Schizophyllaceae</taxon>
        <taxon>Schizophyllum</taxon>
    </lineage>
</organism>
<dbReference type="AlphaFoldDB" id="A0A550C4X9"/>
<gene>
    <name evidence="1" type="ORF">BD626DRAFT_506561</name>
</gene>
<reference evidence="1 2" key="1">
    <citation type="journal article" date="2019" name="New Phytol.">
        <title>Comparative genomics reveals unique wood-decay strategies and fruiting body development in the Schizophyllaceae.</title>
        <authorList>
            <person name="Almasi E."/>
            <person name="Sahu N."/>
            <person name="Krizsan K."/>
            <person name="Balint B."/>
            <person name="Kovacs G.M."/>
            <person name="Kiss B."/>
            <person name="Cseklye J."/>
            <person name="Drula E."/>
            <person name="Henrissat B."/>
            <person name="Nagy I."/>
            <person name="Chovatia M."/>
            <person name="Adam C."/>
            <person name="LaButti K."/>
            <person name="Lipzen A."/>
            <person name="Riley R."/>
            <person name="Grigoriev I.V."/>
            <person name="Nagy L.G."/>
        </authorList>
    </citation>
    <scope>NUCLEOTIDE SEQUENCE [LARGE SCALE GENOMIC DNA]</scope>
    <source>
        <strain evidence="1 2">NL-1724</strain>
    </source>
</reference>
<proteinExistence type="predicted"/>
<name>A0A550C4X9_9AGAR</name>
<comment type="caution">
    <text evidence="1">The sequence shown here is derived from an EMBL/GenBank/DDBJ whole genome shotgun (WGS) entry which is preliminary data.</text>
</comment>
<protein>
    <submittedName>
        <fullName evidence="1">Uncharacterized protein</fullName>
    </submittedName>
</protein>
<dbReference type="EMBL" id="VDMD01000025">
    <property type="protein sequence ID" value="TRM59830.1"/>
    <property type="molecule type" value="Genomic_DNA"/>
</dbReference>
<evidence type="ECO:0000313" key="2">
    <source>
        <dbReference type="Proteomes" id="UP000320762"/>
    </source>
</evidence>
<keyword evidence="2" id="KW-1185">Reference proteome</keyword>